<feature type="non-terminal residue" evidence="1">
    <location>
        <position position="30"/>
    </location>
</feature>
<name>A0A2M8IUQ1_9RHOB</name>
<proteinExistence type="predicted"/>
<accession>A0A2M8IUQ1</accession>
<keyword evidence="2" id="KW-1185">Reference proteome</keyword>
<gene>
    <name evidence="1" type="ORF">CVM52_23275</name>
</gene>
<keyword evidence="1" id="KW-0808">Transferase</keyword>
<sequence>MAGRLFAIVGPSGVGKDTLMAAAQAARPGL</sequence>
<dbReference type="GO" id="GO:0016301">
    <property type="term" value="F:kinase activity"/>
    <property type="evidence" value="ECO:0007669"/>
    <property type="project" value="UniProtKB-KW"/>
</dbReference>
<keyword evidence="1" id="KW-0418">Kinase</keyword>
<reference evidence="1 2" key="1">
    <citation type="journal article" date="2018" name="Int. J. Syst. Evol. Microbiol.">
        <title>Pseudooceanicola lipolyticus sp. nov., a marine alphaproteobacterium, reclassification of Oceanicola flagellatus as Pseudooceanicola flagellatus comb. nov. and emended description of the genus Pseudooceanicola.</title>
        <authorList>
            <person name="Huang M.-M."/>
            <person name="Guo L.-L."/>
            <person name="Wu Y.-H."/>
            <person name="Lai Q.-L."/>
            <person name="Shao Z.-Z."/>
            <person name="Wang C.-S."/>
            <person name="Wu M."/>
            <person name="Xu X.-W."/>
        </authorList>
    </citation>
    <scope>NUCLEOTIDE SEQUENCE [LARGE SCALE GENOMIC DNA]</scope>
    <source>
        <strain evidence="1 2">157</strain>
    </source>
</reference>
<protein>
    <submittedName>
        <fullName evidence="1">Phosphonate metabolism protein/1,5-bisphosphokinase (PRPP-forming) PhnN</fullName>
    </submittedName>
</protein>
<evidence type="ECO:0000313" key="1">
    <source>
        <dbReference type="EMBL" id="PJE34252.1"/>
    </source>
</evidence>
<dbReference type="Proteomes" id="UP000231553">
    <property type="component" value="Unassembled WGS sequence"/>
</dbReference>
<comment type="caution">
    <text evidence="1">The sequence shown here is derived from an EMBL/GenBank/DDBJ whole genome shotgun (WGS) entry which is preliminary data.</text>
</comment>
<dbReference type="InterPro" id="IPR027417">
    <property type="entry name" value="P-loop_NTPase"/>
</dbReference>
<organism evidence="1 2">
    <name type="scientific">Pseudooceanicola lipolyticus</name>
    <dbReference type="NCBI Taxonomy" id="2029104"/>
    <lineage>
        <taxon>Bacteria</taxon>
        <taxon>Pseudomonadati</taxon>
        <taxon>Pseudomonadota</taxon>
        <taxon>Alphaproteobacteria</taxon>
        <taxon>Rhodobacterales</taxon>
        <taxon>Paracoccaceae</taxon>
        <taxon>Pseudooceanicola</taxon>
    </lineage>
</organism>
<dbReference type="EMBL" id="PGTB01000212">
    <property type="protein sequence ID" value="PJE34252.1"/>
    <property type="molecule type" value="Genomic_DNA"/>
</dbReference>
<dbReference type="AlphaFoldDB" id="A0A2M8IUQ1"/>
<dbReference type="SUPFAM" id="SSF52540">
    <property type="entry name" value="P-loop containing nucleoside triphosphate hydrolases"/>
    <property type="match status" value="1"/>
</dbReference>
<evidence type="ECO:0000313" key="2">
    <source>
        <dbReference type="Proteomes" id="UP000231553"/>
    </source>
</evidence>